<evidence type="ECO:0000313" key="2">
    <source>
        <dbReference type="EMBL" id="WSC17508.1"/>
    </source>
</evidence>
<accession>A0A561TY94</accession>
<dbReference type="Proteomes" id="UP000318186">
    <property type="component" value="Unassembled WGS sequence"/>
</dbReference>
<dbReference type="RefSeq" id="WP_280118786.1">
    <property type="nucleotide sequence ID" value="NZ_CP109114.1"/>
</dbReference>
<organism evidence="1 3">
    <name type="scientific">Streptomyces brevispora</name>
    <dbReference type="NCBI Taxonomy" id="887462"/>
    <lineage>
        <taxon>Bacteria</taxon>
        <taxon>Bacillati</taxon>
        <taxon>Actinomycetota</taxon>
        <taxon>Actinomycetes</taxon>
        <taxon>Kitasatosporales</taxon>
        <taxon>Streptomycetaceae</taxon>
        <taxon>Streptomyces</taxon>
    </lineage>
</organism>
<evidence type="ECO:0000313" key="3">
    <source>
        <dbReference type="Proteomes" id="UP000318186"/>
    </source>
</evidence>
<reference evidence="2 4" key="2">
    <citation type="submission" date="2022-10" db="EMBL/GenBank/DDBJ databases">
        <title>The complete genomes of actinobacterial strains from the NBC collection.</title>
        <authorList>
            <person name="Joergensen T.S."/>
            <person name="Alvarez Arevalo M."/>
            <person name="Sterndorff E.B."/>
            <person name="Faurdal D."/>
            <person name="Vuksanovic O."/>
            <person name="Mourched A.-S."/>
            <person name="Charusanti P."/>
            <person name="Shaw S."/>
            <person name="Blin K."/>
            <person name="Weber T."/>
        </authorList>
    </citation>
    <scope>NUCLEOTIDE SEQUENCE [LARGE SCALE GENOMIC DNA]</scope>
    <source>
        <strain evidence="2 4">NBC 01769</strain>
    </source>
</reference>
<name>A0A561TY94_9ACTN</name>
<gene>
    <name evidence="1" type="ORF">FHX80_12406</name>
    <name evidence="2" type="ORF">OIE64_34985</name>
</gene>
<dbReference type="EMBL" id="CP109114">
    <property type="protein sequence ID" value="WSC17508.1"/>
    <property type="molecule type" value="Genomic_DNA"/>
</dbReference>
<keyword evidence="4" id="KW-1185">Reference proteome</keyword>
<evidence type="ECO:0000313" key="1">
    <source>
        <dbReference type="EMBL" id="TWF92087.1"/>
    </source>
</evidence>
<sequence length="42" mass="4163">MSSTTATLTTPKTADRVWQLIGGFGTAVHQGAGSARAAGCAL</sequence>
<proteinExistence type="predicted"/>
<dbReference type="EMBL" id="VIWW01000002">
    <property type="protein sequence ID" value="TWF92087.1"/>
    <property type="molecule type" value="Genomic_DNA"/>
</dbReference>
<evidence type="ECO:0000313" key="4">
    <source>
        <dbReference type="Proteomes" id="UP001330827"/>
    </source>
</evidence>
<protein>
    <submittedName>
        <fullName evidence="1">Uncharacterized protein</fullName>
    </submittedName>
</protein>
<dbReference type="AlphaFoldDB" id="A0A561TY94"/>
<reference evidence="1 3" key="1">
    <citation type="submission" date="2019-06" db="EMBL/GenBank/DDBJ databases">
        <title>Sequencing the genomes of 1000 actinobacteria strains.</title>
        <authorList>
            <person name="Klenk H.-P."/>
        </authorList>
    </citation>
    <scope>NUCLEOTIDE SEQUENCE [LARGE SCALE GENOMIC DNA]</scope>
    <source>
        <strain evidence="1 3">DSM 42059</strain>
    </source>
</reference>
<dbReference type="Proteomes" id="UP001330827">
    <property type="component" value="Chromosome"/>
</dbReference>